<evidence type="ECO:0000256" key="2">
    <source>
        <dbReference type="SAM" id="Phobius"/>
    </source>
</evidence>
<proteinExistence type="predicted"/>
<gene>
    <name evidence="3" type="ORF">PoMZ_00795</name>
</gene>
<evidence type="ECO:0000256" key="1">
    <source>
        <dbReference type="SAM" id="MobiDB-lite"/>
    </source>
</evidence>
<feature type="transmembrane region" description="Helical" evidence="2">
    <location>
        <begin position="478"/>
        <end position="500"/>
    </location>
</feature>
<feature type="region of interest" description="Disordered" evidence="1">
    <location>
        <begin position="508"/>
        <end position="529"/>
    </location>
</feature>
<feature type="compositionally biased region" description="Polar residues" evidence="1">
    <location>
        <begin position="86"/>
        <end position="95"/>
    </location>
</feature>
<keyword evidence="2" id="KW-1133">Transmembrane helix</keyword>
<organism evidence="3 4">
    <name type="scientific">Pyricularia oryzae</name>
    <name type="common">Rice blast fungus</name>
    <name type="synonym">Magnaporthe oryzae</name>
    <dbReference type="NCBI Taxonomy" id="318829"/>
    <lineage>
        <taxon>Eukaryota</taxon>
        <taxon>Fungi</taxon>
        <taxon>Dikarya</taxon>
        <taxon>Ascomycota</taxon>
        <taxon>Pezizomycotina</taxon>
        <taxon>Sordariomycetes</taxon>
        <taxon>Sordariomycetidae</taxon>
        <taxon>Magnaporthales</taxon>
        <taxon>Pyriculariaceae</taxon>
        <taxon>Pyricularia</taxon>
    </lineage>
</organism>
<evidence type="ECO:0000313" key="3">
    <source>
        <dbReference type="EMBL" id="QBZ55889.1"/>
    </source>
</evidence>
<dbReference type="Proteomes" id="UP000294847">
    <property type="component" value="Chromosome 2"/>
</dbReference>
<name>A0A4P7N0W5_PYROR</name>
<reference evidence="3 4" key="1">
    <citation type="journal article" date="2019" name="Mol. Biol. Evol.">
        <title>Blast fungal genomes show frequent chromosomal changes, gene gains and losses, and effector gene turnover.</title>
        <authorList>
            <person name="Gomez Luciano L.B."/>
            <person name="Jason Tsai I."/>
            <person name="Chuma I."/>
            <person name="Tosa Y."/>
            <person name="Chen Y.H."/>
            <person name="Li J.Y."/>
            <person name="Li M.Y."/>
            <person name="Jade Lu M.Y."/>
            <person name="Nakayashiki H."/>
            <person name="Li W.H."/>
        </authorList>
    </citation>
    <scope>NUCLEOTIDE SEQUENCE [LARGE SCALE GENOMIC DNA]</scope>
    <source>
        <strain evidence="3">MZ5-1-6</strain>
    </source>
</reference>
<feature type="transmembrane region" description="Helical" evidence="2">
    <location>
        <begin position="431"/>
        <end position="458"/>
    </location>
</feature>
<accession>A0A4P7N0W5</accession>
<dbReference type="AlphaFoldDB" id="A0A4P7N0W5"/>
<keyword evidence="2" id="KW-0472">Membrane</keyword>
<keyword evidence="2" id="KW-0812">Transmembrane</keyword>
<sequence>MNWTRDNQGIDQNDLQTVFKYEPKGTTVLHMLSENKYKLSKTSLELDKQWETWLSEDMPSINDGISGLVIILAGRVDEPRLPAASISDSENSLSENGPAAAAASLSDTEKKLISPQTDGQPKRARSVLDVLSPKVVLGSKVSDKSAGGLQAATADCSTMGRRGVRTLPFSLASFERISQAFHTHGTIARVISRSDVPVFSADKIIMAEQPAYVYNCRSSNAWAHDMALSVTHFPNADLTLAILYGCHEAAETQILKRLAQMEGDAAVSHPLLTPGIFAELEMQRHKQLILKTVLLVESHIYERDALQQSLDGGGGRQAALDKATRDVRKRNAFLETSYFRNGLVSWNTQLGAMAEEAEDLQRLAAKAHVAADTSSKVGRRVRVIRNEYEDWIRECTMRLDGMTMATQWAQNETNLEIALETKRDSKHMRSIALLTMVFLPGTFLAAIVIWLTLLQTVFSMDFFEWNADDQGLAKVSRYIWLYFIITFLLTLGTLGLWWYFVIYRPSRRSVPDEEDDDEDDGREMTNSKK</sequence>
<feature type="compositionally biased region" description="Acidic residues" evidence="1">
    <location>
        <begin position="512"/>
        <end position="521"/>
    </location>
</feature>
<evidence type="ECO:0000313" key="4">
    <source>
        <dbReference type="Proteomes" id="UP000294847"/>
    </source>
</evidence>
<feature type="region of interest" description="Disordered" evidence="1">
    <location>
        <begin position="86"/>
        <end position="125"/>
    </location>
</feature>
<dbReference type="EMBL" id="CP034205">
    <property type="protein sequence ID" value="QBZ55889.1"/>
    <property type="molecule type" value="Genomic_DNA"/>
</dbReference>
<protein>
    <submittedName>
        <fullName evidence="3">Uncharacterized protein</fullName>
    </submittedName>
</protein>